<proteinExistence type="predicted"/>
<dbReference type="Proteomes" id="UP000234460">
    <property type="component" value="Chromosome LMANV2"/>
</dbReference>
<name>A0AAQ1P1L8_LEPIR</name>
<gene>
    <name evidence="1" type="ORF">LMANV2_660031</name>
</gene>
<organism evidence="1 2">
    <name type="scientific">Leptospira interrogans serovar Manilae</name>
    <dbReference type="NCBI Taxonomy" id="214675"/>
    <lineage>
        <taxon>Bacteria</taxon>
        <taxon>Pseudomonadati</taxon>
        <taxon>Spirochaetota</taxon>
        <taxon>Spirochaetia</taxon>
        <taxon>Leptospirales</taxon>
        <taxon>Leptospiraceae</taxon>
        <taxon>Leptospira</taxon>
    </lineage>
</organism>
<reference evidence="1 2" key="1">
    <citation type="submission" date="2017-11" db="EMBL/GenBank/DDBJ databases">
        <authorList>
            <person name="Lechat P."/>
        </authorList>
    </citation>
    <scope>NUCLEOTIDE SEQUENCE [LARGE SCALE GENOMIC DNA]</scope>
    <source>
        <strain evidence="1">L495</strain>
    </source>
</reference>
<protein>
    <submittedName>
        <fullName evidence="1">Uncharacterized protein</fullName>
    </submittedName>
</protein>
<dbReference type="RefSeq" id="WP_000440997.1">
    <property type="nucleotide sequence ID" value="NZ_LT962963.1"/>
</dbReference>
<accession>A0AAQ1P1L8</accession>
<evidence type="ECO:0000313" key="2">
    <source>
        <dbReference type="Proteomes" id="UP000234460"/>
    </source>
</evidence>
<dbReference type="AlphaFoldDB" id="A0AAQ1P1L8"/>
<comment type="caution">
    <text evidence="1">The sequence shown here is derived from an EMBL/GenBank/DDBJ whole genome shotgun (WGS) entry which is preliminary data.</text>
</comment>
<evidence type="ECO:0000313" key="1">
    <source>
        <dbReference type="EMBL" id="SOR63269.1"/>
    </source>
</evidence>
<dbReference type="EMBL" id="OEJX01000063">
    <property type="protein sequence ID" value="SOR63269.1"/>
    <property type="molecule type" value="Genomic_DNA"/>
</dbReference>
<sequence length="61" mass="7051">MERPDVKVIVVDFPERKFKSRAKVFRDFIGTHVYLVHADVTSLPFQDQIFDCSDVSTYSGL</sequence>